<dbReference type="AlphaFoldDB" id="A0A7X9FRW0"/>
<dbReference type="PANTHER" id="PTHR44591:SF3">
    <property type="entry name" value="RESPONSE REGULATORY DOMAIN-CONTAINING PROTEIN"/>
    <property type="match status" value="1"/>
</dbReference>
<dbReference type="InterPro" id="IPR050595">
    <property type="entry name" value="Bact_response_regulator"/>
</dbReference>
<proteinExistence type="predicted"/>
<dbReference type="Proteomes" id="UP000524246">
    <property type="component" value="Unassembled WGS sequence"/>
</dbReference>
<dbReference type="SUPFAM" id="SSF52172">
    <property type="entry name" value="CheY-like"/>
    <property type="match status" value="1"/>
</dbReference>
<organism evidence="4 5">
    <name type="scientific">SAR324 cluster bacterium</name>
    <dbReference type="NCBI Taxonomy" id="2024889"/>
    <lineage>
        <taxon>Bacteria</taxon>
        <taxon>Deltaproteobacteria</taxon>
        <taxon>SAR324 cluster</taxon>
    </lineage>
</organism>
<name>A0A7X9FRW0_9DELT</name>
<evidence type="ECO:0000313" key="4">
    <source>
        <dbReference type="EMBL" id="NMC62726.1"/>
    </source>
</evidence>
<dbReference type="PROSITE" id="PS50110">
    <property type="entry name" value="RESPONSE_REGULATORY"/>
    <property type="match status" value="1"/>
</dbReference>
<comment type="caution">
    <text evidence="4">The sequence shown here is derived from an EMBL/GenBank/DDBJ whole genome shotgun (WGS) entry which is preliminary data.</text>
</comment>
<dbReference type="GO" id="GO:0000160">
    <property type="term" value="P:phosphorelay signal transduction system"/>
    <property type="evidence" value="ECO:0007669"/>
    <property type="project" value="InterPro"/>
</dbReference>
<reference evidence="4 5" key="1">
    <citation type="journal article" date="2020" name="Biotechnol. Biofuels">
        <title>New insights from the biogas microbiome by comprehensive genome-resolved metagenomics of nearly 1600 species originating from multiple anaerobic digesters.</title>
        <authorList>
            <person name="Campanaro S."/>
            <person name="Treu L."/>
            <person name="Rodriguez-R L.M."/>
            <person name="Kovalovszki A."/>
            <person name="Ziels R.M."/>
            <person name="Maus I."/>
            <person name="Zhu X."/>
            <person name="Kougias P.G."/>
            <person name="Basile A."/>
            <person name="Luo G."/>
            <person name="Schluter A."/>
            <person name="Konstantinidis K.T."/>
            <person name="Angelidaki I."/>
        </authorList>
    </citation>
    <scope>NUCLEOTIDE SEQUENCE [LARGE SCALE GENOMIC DNA]</scope>
    <source>
        <strain evidence="4">AS27yjCOA_65</strain>
    </source>
</reference>
<dbReference type="CDD" id="cd00156">
    <property type="entry name" value="REC"/>
    <property type="match status" value="1"/>
</dbReference>
<evidence type="ECO:0000256" key="2">
    <source>
        <dbReference type="PROSITE-ProRule" id="PRU00169"/>
    </source>
</evidence>
<dbReference type="Gene3D" id="3.40.50.2300">
    <property type="match status" value="1"/>
</dbReference>
<dbReference type="PANTHER" id="PTHR44591">
    <property type="entry name" value="STRESS RESPONSE REGULATOR PROTEIN 1"/>
    <property type="match status" value="1"/>
</dbReference>
<dbReference type="EMBL" id="JAAZON010000263">
    <property type="protein sequence ID" value="NMC62726.1"/>
    <property type="molecule type" value="Genomic_DNA"/>
</dbReference>
<dbReference type="Pfam" id="PF00072">
    <property type="entry name" value="Response_reg"/>
    <property type="match status" value="1"/>
</dbReference>
<dbReference type="SMART" id="SM00448">
    <property type="entry name" value="REC"/>
    <property type="match status" value="1"/>
</dbReference>
<evidence type="ECO:0000313" key="5">
    <source>
        <dbReference type="Proteomes" id="UP000524246"/>
    </source>
</evidence>
<feature type="domain" description="Response regulatory" evidence="3">
    <location>
        <begin position="7"/>
        <end position="121"/>
    </location>
</feature>
<evidence type="ECO:0000259" key="3">
    <source>
        <dbReference type="PROSITE" id="PS50110"/>
    </source>
</evidence>
<dbReference type="InterPro" id="IPR001789">
    <property type="entry name" value="Sig_transdc_resp-reg_receiver"/>
</dbReference>
<feature type="modified residue" description="4-aspartylphosphate" evidence="2">
    <location>
        <position position="56"/>
    </location>
</feature>
<gene>
    <name evidence="4" type="ORF">GYA55_06100</name>
</gene>
<protein>
    <submittedName>
        <fullName evidence="4">Response regulator</fullName>
    </submittedName>
</protein>
<accession>A0A7X9FRW0</accession>
<keyword evidence="1 2" id="KW-0597">Phosphoprotein</keyword>
<evidence type="ECO:0000256" key="1">
    <source>
        <dbReference type="ARBA" id="ARBA00022553"/>
    </source>
</evidence>
<sequence length="122" mass="13729">MTEHNKKILIIDDDVTALDIVDFLFEDKGFEVIRRADGISALECVDEEQPNIILIDLMMPKMNGQECVRQIRAKGLTLPIVAFTALDDPEVHQEALEAGCNLVLTKPCKPTILVEHIEKFLN</sequence>
<dbReference type="InterPro" id="IPR011006">
    <property type="entry name" value="CheY-like_superfamily"/>
</dbReference>